<evidence type="ECO:0000256" key="2">
    <source>
        <dbReference type="SAM" id="MobiDB-lite"/>
    </source>
</evidence>
<feature type="domain" description="RING-type" evidence="3">
    <location>
        <begin position="86"/>
        <end position="130"/>
    </location>
</feature>
<feature type="region of interest" description="Disordered" evidence="2">
    <location>
        <begin position="153"/>
        <end position="172"/>
    </location>
</feature>
<evidence type="ECO:0000313" key="5">
    <source>
        <dbReference type="Proteomes" id="UP000789508"/>
    </source>
</evidence>
<protein>
    <submittedName>
        <fullName evidence="4">13308_t:CDS:1</fullName>
    </submittedName>
</protein>
<dbReference type="SUPFAM" id="SSF57850">
    <property type="entry name" value="RING/U-box"/>
    <property type="match status" value="1"/>
</dbReference>
<dbReference type="InterPro" id="IPR013083">
    <property type="entry name" value="Znf_RING/FYVE/PHD"/>
</dbReference>
<feature type="compositionally biased region" description="Polar residues" evidence="2">
    <location>
        <begin position="1"/>
        <end position="11"/>
    </location>
</feature>
<dbReference type="AlphaFoldDB" id="A0A9N9JB34"/>
<dbReference type="InterPro" id="IPR001841">
    <property type="entry name" value="Znf_RING"/>
</dbReference>
<evidence type="ECO:0000313" key="4">
    <source>
        <dbReference type="EMBL" id="CAG8773959.1"/>
    </source>
</evidence>
<dbReference type="Gene3D" id="3.30.40.10">
    <property type="entry name" value="Zinc/RING finger domain, C3HC4 (zinc finger)"/>
    <property type="match status" value="1"/>
</dbReference>
<comment type="caution">
    <text evidence="4">The sequence shown here is derived from an EMBL/GenBank/DDBJ whole genome shotgun (WGS) entry which is preliminary data.</text>
</comment>
<sequence length="172" mass="19350">PSNMASETSPAPSEHLTEAQFETTDSLEELTEIENADSRERLTEAEIIASTYLYRNESIKILALNILKQSDEIKFNDITIPEQKPCIRCKGKILSTPPTPITILTCGHVVHRTCVEKFLVNKPDPICPDCGNFFTGSEPQFLLQANEINMAKMEVRPSKKPREDEKEEKESG</sequence>
<evidence type="ECO:0000256" key="1">
    <source>
        <dbReference type="PROSITE-ProRule" id="PRU00175"/>
    </source>
</evidence>
<feature type="non-terminal residue" evidence="4">
    <location>
        <position position="172"/>
    </location>
</feature>
<feature type="non-terminal residue" evidence="4">
    <location>
        <position position="1"/>
    </location>
</feature>
<dbReference type="Proteomes" id="UP000789508">
    <property type="component" value="Unassembled WGS sequence"/>
</dbReference>
<reference evidence="4" key="1">
    <citation type="submission" date="2021-06" db="EMBL/GenBank/DDBJ databases">
        <authorList>
            <person name="Kallberg Y."/>
            <person name="Tangrot J."/>
            <person name="Rosling A."/>
        </authorList>
    </citation>
    <scope>NUCLEOTIDE SEQUENCE</scope>
    <source>
        <strain evidence="4">FL130A</strain>
    </source>
</reference>
<organism evidence="4 5">
    <name type="scientific">Ambispora leptoticha</name>
    <dbReference type="NCBI Taxonomy" id="144679"/>
    <lineage>
        <taxon>Eukaryota</taxon>
        <taxon>Fungi</taxon>
        <taxon>Fungi incertae sedis</taxon>
        <taxon>Mucoromycota</taxon>
        <taxon>Glomeromycotina</taxon>
        <taxon>Glomeromycetes</taxon>
        <taxon>Archaeosporales</taxon>
        <taxon>Ambisporaceae</taxon>
        <taxon>Ambispora</taxon>
    </lineage>
</organism>
<evidence type="ECO:0000259" key="3">
    <source>
        <dbReference type="PROSITE" id="PS50089"/>
    </source>
</evidence>
<proteinExistence type="predicted"/>
<accession>A0A9N9JB34</accession>
<keyword evidence="1" id="KW-0479">Metal-binding</keyword>
<keyword evidence="5" id="KW-1185">Reference proteome</keyword>
<dbReference type="EMBL" id="CAJVPS010054376">
    <property type="protein sequence ID" value="CAG8773959.1"/>
    <property type="molecule type" value="Genomic_DNA"/>
</dbReference>
<keyword evidence="1" id="KW-0863">Zinc-finger</keyword>
<gene>
    <name evidence="4" type="ORF">ALEPTO_LOCUS14295</name>
</gene>
<keyword evidence="1" id="KW-0862">Zinc</keyword>
<dbReference type="OrthoDB" id="10385294at2759"/>
<dbReference type="GO" id="GO:0008270">
    <property type="term" value="F:zinc ion binding"/>
    <property type="evidence" value="ECO:0007669"/>
    <property type="project" value="UniProtKB-KW"/>
</dbReference>
<feature type="region of interest" description="Disordered" evidence="2">
    <location>
        <begin position="1"/>
        <end position="23"/>
    </location>
</feature>
<dbReference type="PROSITE" id="PS50089">
    <property type="entry name" value="ZF_RING_2"/>
    <property type="match status" value="1"/>
</dbReference>
<name>A0A9N9JB34_9GLOM</name>